<protein>
    <submittedName>
        <fullName evidence="1">Uncharacterized protein</fullName>
    </submittedName>
</protein>
<dbReference type="EMBL" id="CM046389">
    <property type="protein sequence ID" value="KAI8566577.1"/>
    <property type="molecule type" value="Genomic_DNA"/>
</dbReference>
<keyword evidence="2" id="KW-1185">Reference proteome</keyword>
<reference evidence="1" key="1">
    <citation type="submission" date="2022-02" db="EMBL/GenBank/DDBJ databases">
        <title>Plant Genome Project.</title>
        <authorList>
            <person name="Zhang R.-G."/>
        </authorList>
    </citation>
    <scope>NUCLEOTIDE SEQUENCE</scope>
    <source>
        <strain evidence="1">AT1</strain>
    </source>
</reference>
<sequence>MGIVGRTIAAPLLFLNFVLYFIVLGFASWCVNKYINGQANHPSLGGNPATGYFLTFAILAAVLGIVSKFAGGTHLRAWRSDSLAAAGATALVAWAVTVLAFGYNRKVICRFACKEITLKGHRGWRLKVLEAFIIILTLTELLYLLLIHAGMMSSRLGPGYRDDRDTGYGTGGQGTDPAGHHGHKGTGIPESRV</sequence>
<evidence type="ECO:0000313" key="1">
    <source>
        <dbReference type="EMBL" id="KAI8566577.1"/>
    </source>
</evidence>
<name>A0ACC0PPB7_RHOML</name>
<organism evidence="1 2">
    <name type="scientific">Rhododendron molle</name>
    <name type="common">Chinese azalea</name>
    <name type="synonym">Azalea mollis</name>
    <dbReference type="NCBI Taxonomy" id="49168"/>
    <lineage>
        <taxon>Eukaryota</taxon>
        <taxon>Viridiplantae</taxon>
        <taxon>Streptophyta</taxon>
        <taxon>Embryophyta</taxon>
        <taxon>Tracheophyta</taxon>
        <taxon>Spermatophyta</taxon>
        <taxon>Magnoliopsida</taxon>
        <taxon>eudicotyledons</taxon>
        <taxon>Gunneridae</taxon>
        <taxon>Pentapetalae</taxon>
        <taxon>asterids</taxon>
        <taxon>Ericales</taxon>
        <taxon>Ericaceae</taxon>
        <taxon>Ericoideae</taxon>
        <taxon>Rhodoreae</taxon>
        <taxon>Rhododendron</taxon>
    </lineage>
</organism>
<dbReference type="Proteomes" id="UP001062846">
    <property type="component" value="Chromosome 2"/>
</dbReference>
<proteinExistence type="predicted"/>
<evidence type="ECO:0000313" key="2">
    <source>
        <dbReference type="Proteomes" id="UP001062846"/>
    </source>
</evidence>
<accession>A0ACC0PPB7</accession>
<comment type="caution">
    <text evidence="1">The sequence shown here is derived from an EMBL/GenBank/DDBJ whole genome shotgun (WGS) entry which is preliminary data.</text>
</comment>
<gene>
    <name evidence="1" type="ORF">RHMOL_Rhmol02G0051500</name>
</gene>